<dbReference type="InterPro" id="IPR000834">
    <property type="entry name" value="Peptidase_M14"/>
</dbReference>
<dbReference type="PROSITE" id="PS52035">
    <property type="entry name" value="PEPTIDASE_M14"/>
    <property type="match status" value="1"/>
</dbReference>
<comment type="caution">
    <text evidence="1">Lacks conserved residue(s) required for the propagation of feature annotation.</text>
</comment>
<dbReference type="KEGG" id="gfl:GRFL_0721"/>
<dbReference type="Gene3D" id="3.40.630.10">
    <property type="entry name" value="Zn peptidases"/>
    <property type="match status" value="1"/>
</dbReference>
<keyword evidence="4" id="KW-1185">Reference proteome</keyword>
<proteinExistence type="inferred from homology"/>
<evidence type="ECO:0000256" key="1">
    <source>
        <dbReference type="PROSITE-ProRule" id="PRU01379"/>
    </source>
</evidence>
<dbReference type="GO" id="GO:0008270">
    <property type="term" value="F:zinc ion binding"/>
    <property type="evidence" value="ECO:0007669"/>
    <property type="project" value="InterPro"/>
</dbReference>
<dbReference type="OrthoDB" id="1119199at2"/>
<organism evidence="3 4">
    <name type="scientific">Christiangramia flava JLT2011</name>
    <dbReference type="NCBI Taxonomy" id="1229726"/>
    <lineage>
        <taxon>Bacteria</taxon>
        <taxon>Pseudomonadati</taxon>
        <taxon>Bacteroidota</taxon>
        <taxon>Flavobacteriia</taxon>
        <taxon>Flavobacteriales</taxon>
        <taxon>Flavobacteriaceae</taxon>
        <taxon>Christiangramia</taxon>
    </lineage>
</organism>
<dbReference type="GO" id="GO:0004181">
    <property type="term" value="F:metallocarboxypeptidase activity"/>
    <property type="evidence" value="ECO:0007669"/>
    <property type="project" value="InterPro"/>
</dbReference>
<dbReference type="STRING" id="1229726.GRFL_0721"/>
<gene>
    <name evidence="3" type="ORF">GRFL_0721</name>
</gene>
<comment type="similarity">
    <text evidence="1">Belongs to the peptidase M14 family.</text>
</comment>
<name>A0A1L7I2S4_9FLAO</name>
<dbReference type="SUPFAM" id="SSF53187">
    <property type="entry name" value="Zn-dependent exopeptidases"/>
    <property type="match status" value="1"/>
</dbReference>
<feature type="domain" description="Peptidase M14" evidence="2">
    <location>
        <begin position="29"/>
        <end position="294"/>
    </location>
</feature>
<dbReference type="SMART" id="SM00631">
    <property type="entry name" value="Zn_pept"/>
    <property type="match status" value="1"/>
</dbReference>
<protein>
    <recommendedName>
        <fullName evidence="2">Peptidase M14 domain-containing protein</fullName>
    </recommendedName>
</protein>
<reference evidence="3 4" key="1">
    <citation type="submission" date="2016-07" db="EMBL/GenBank/DDBJ databases">
        <title>Multi-omics approach to identify versatile polysaccharide utilization systems of a marine flavobacterium Gramella flava.</title>
        <authorList>
            <person name="Tang K."/>
        </authorList>
    </citation>
    <scope>NUCLEOTIDE SEQUENCE [LARGE SCALE GENOMIC DNA]</scope>
    <source>
        <strain evidence="3 4">JLT2011</strain>
    </source>
</reference>
<dbReference type="Pfam" id="PF00246">
    <property type="entry name" value="Peptidase_M14"/>
    <property type="match status" value="1"/>
</dbReference>
<accession>A0A1L7I2S4</accession>
<dbReference type="GO" id="GO:0006508">
    <property type="term" value="P:proteolysis"/>
    <property type="evidence" value="ECO:0007669"/>
    <property type="project" value="InterPro"/>
</dbReference>
<evidence type="ECO:0000259" key="2">
    <source>
        <dbReference type="PROSITE" id="PS52035"/>
    </source>
</evidence>
<dbReference type="AlphaFoldDB" id="A0A1L7I2S4"/>
<evidence type="ECO:0000313" key="4">
    <source>
        <dbReference type="Proteomes" id="UP000186230"/>
    </source>
</evidence>
<evidence type="ECO:0000313" key="3">
    <source>
        <dbReference type="EMBL" id="APU67445.1"/>
    </source>
</evidence>
<sequence length="484" mass="55357">MQKLYLIAFLIISVSSAWSQDFEEKLYEDYQEYKEPEITNRRFKHALVTQLLDKHRDGIFKIQQVGESIEGRSLNLVSIGTGETQVFLWSQMHGDESTATMAIFDILNFFESAGFEAEKELMLSKLSIHFLPMLNPDGAEVFHRRNALGVDINRDALRLQSPESQTLKRIRDSLDADFGFNLHDQSRYYNAERTAKPATISFLATAYNYKKEINDVRARSMQLIVQMNKVLQNFAPGQVGRYNDDFEPRAFGDNIQKWGTSLMLIESGGFAGDREKQEIRKLNFVVILSALKSIASKSYEKEAISDYEKIPENDRMLFDLKLKNLNYELEGNSYILDLGINRNENAAEHENGFYYTASVEDQGDLSTSYGYEELDAQGLTLEFPKIYPDLIETKEALGQLNVSELLKQGYAYVRTSEELRTGSFSNFPLNMVSEDFQLRNILQPGISANFILREKGEVKFAIINGFLTESANAEKNILNSRNYN</sequence>
<dbReference type="RefSeq" id="WP_083643316.1">
    <property type="nucleotide sequence ID" value="NZ_AMRU01000003.1"/>
</dbReference>
<dbReference type="EMBL" id="CP016359">
    <property type="protein sequence ID" value="APU67445.1"/>
    <property type="molecule type" value="Genomic_DNA"/>
</dbReference>
<dbReference type="Proteomes" id="UP000186230">
    <property type="component" value="Chromosome"/>
</dbReference>